<feature type="domain" description="Glycoside hydrolase family 5" evidence="6">
    <location>
        <begin position="45"/>
        <end position="385"/>
    </location>
</feature>
<dbReference type="PANTHER" id="PTHR31263">
    <property type="entry name" value="CELLULASE FAMILY PROTEIN (AFU_ORTHOLOGUE AFUA_5G14560)"/>
    <property type="match status" value="1"/>
</dbReference>
<evidence type="ECO:0000313" key="7">
    <source>
        <dbReference type="EMBL" id="KJZ76040.1"/>
    </source>
</evidence>
<keyword evidence="5" id="KW-0732">Signal</keyword>
<evidence type="ECO:0000256" key="5">
    <source>
        <dbReference type="SAM" id="SignalP"/>
    </source>
</evidence>
<evidence type="ECO:0000256" key="2">
    <source>
        <dbReference type="ARBA" id="ARBA00022801"/>
    </source>
</evidence>
<comment type="similarity">
    <text evidence="1 4">Belongs to the glycosyl hydrolase 5 (cellulase A) family.</text>
</comment>
<dbReference type="EMBL" id="KQ030513">
    <property type="protein sequence ID" value="KJZ76040.1"/>
    <property type="molecule type" value="Genomic_DNA"/>
</dbReference>
<evidence type="ECO:0000256" key="1">
    <source>
        <dbReference type="ARBA" id="ARBA00005641"/>
    </source>
</evidence>
<reference evidence="7 8" key="1">
    <citation type="journal article" date="2014" name="Genome Biol. Evol.">
        <title>Comparative genomics and transcriptomics analyses reveal divergent lifestyle features of nematode endoparasitic fungus Hirsutella minnesotensis.</title>
        <authorList>
            <person name="Lai Y."/>
            <person name="Liu K."/>
            <person name="Zhang X."/>
            <person name="Zhang X."/>
            <person name="Li K."/>
            <person name="Wang N."/>
            <person name="Shu C."/>
            <person name="Wu Y."/>
            <person name="Wang C."/>
            <person name="Bushley K.E."/>
            <person name="Xiang M."/>
            <person name="Liu X."/>
        </authorList>
    </citation>
    <scope>NUCLEOTIDE SEQUENCE [LARGE SCALE GENOMIC DNA]</scope>
    <source>
        <strain evidence="7 8">3608</strain>
    </source>
</reference>
<feature type="chain" id="PRO_5002526164" description="Glycoside hydrolase family 5 domain-containing protein" evidence="5">
    <location>
        <begin position="22"/>
        <end position="430"/>
    </location>
</feature>
<dbReference type="GO" id="GO:0004553">
    <property type="term" value="F:hydrolase activity, hydrolyzing O-glycosyl compounds"/>
    <property type="evidence" value="ECO:0007669"/>
    <property type="project" value="InterPro"/>
</dbReference>
<dbReference type="Gene3D" id="3.20.20.80">
    <property type="entry name" value="Glycosidases"/>
    <property type="match status" value="1"/>
</dbReference>
<dbReference type="SUPFAM" id="SSF51445">
    <property type="entry name" value="(Trans)glycosidases"/>
    <property type="match status" value="1"/>
</dbReference>
<keyword evidence="2 4" id="KW-0378">Hydrolase</keyword>
<evidence type="ECO:0000259" key="6">
    <source>
        <dbReference type="Pfam" id="PF00150"/>
    </source>
</evidence>
<keyword evidence="3 4" id="KW-0326">Glycosidase</keyword>
<dbReference type="OrthoDB" id="442731at2759"/>
<evidence type="ECO:0000256" key="3">
    <source>
        <dbReference type="ARBA" id="ARBA00023295"/>
    </source>
</evidence>
<evidence type="ECO:0000256" key="4">
    <source>
        <dbReference type="RuleBase" id="RU361153"/>
    </source>
</evidence>
<keyword evidence="8" id="KW-1185">Reference proteome</keyword>
<feature type="signal peptide" evidence="5">
    <location>
        <begin position="1"/>
        <end position="21"/>
    </location>
</feature>
<dbReference type="PANTHER" id="PTHR31263:SF0">
    <property type="entry name" value="CELLULASE FAMILY PROTEIN (AFU_ORTHOLOGUE AFUA_5G14560)"/>
    <property type="match status" value="1"/>
</dbReference>
<dbReference type="GO" id="GO:0000272">
    <property type="term" value="P:polysaccharide catabolic process"/>
    <property type="evidence" value="ECO:0007669"/>
    <property type="project" value="InterPro"/>
</dbReference>
<dbReference type="InterPro" id="IPR001547">
    <property type="entry name" value="Glyco_hydro_5"/>
</dbReference>
<accession>A0A0F7ZPT1</accession>
<gene>
    <name evidence="7" type="ORF">HIM_04496</name>
</gene>
<protein>
    <recommendedName>
        <fullName evidence="6">Glycoside hydrolase family 5 domain-containing protein</fullName>
    </recommendedName>
</protein>
<name>A0A0F7ZPT1_9HYPO</name>
<dbReference type="AlphaFoldDB" id="A0A0F7ZPT1"/>
<evidence type="ECO:0000313" key="8">
    <source>
        <dbReference type="Proteomes" id="UP000054481"/>
    </source>
</evidence>
<proteinExistence type="inferred from homology"/>
<sequence length="430" mass="47974">MKTVPVLGLVAMAAMWLGCSADSSLVQTTVQKPKLPLSASSRWIVDATGKRVKLRCINWAGHLEANVPEGLHRQSIEHTADWIAAQGFNCVRLTYSIDMATHPMLKVDDSFRNAAKATGADEKAMMQLYDAAVQRNPFLKGANGTVSVLDVFDKVQASLWQRGVMTILDNHVSRASWCCDLNDGNGWWRDAPIYMSENSRFFDTDEWHAGLGAMARWSRTRPGVVGMSLRNELRQSVTQFAFAADTWLDYMPPAAQLVHDANPDILVVVGAITGGNDLTPLRIRRMMDLGNWGSKRVWEAHSYSFTVNTPNLGICSLLKSQFGSLFGFVLEQGRRYTGPLFLSEFGVGMTGGPHDGLSDKDYKFLTCLVEYMSGNDADWSLWAVQGSYYVRGKTLDMNETWGALDYEWRDWRNPKFKAMLGKMVDVTQGP</sequence>
<dbReference type="Pfam" id="PF00150">
    <property type="entry name" value="Cellulase"/>
    <property type="match status" value="1"/>
</dbReference>
<dbReference type="PROSITE" id="PS51257">
    <property type="entry name" value="PROKAR_LIPOPROTEIN"/>
    <property type="match status" value="1"/>
</dbReference>
<organism evidence="7 8">
    <name type="scientific">Hirsutella minnesotensis 3608</name>
    <dbReference type="NCBI Taxonomy" id="1043627"/>
    <lineage>
        <taxon>Eukaryota</taxon>
        <taxon>Fungi</taxon>
        <taxon>Dikarya</taxon>
        <taxon>Ascomycota</taxon>
        <taxon>Pezizomycotina</taxon>
        <taxon>Sordariomycetes</taxon>
        <taxon>Hypocreomycetidae</taxon>
        <taxon>Hypocreales</taxon>
        <taxon>Ophiocordycipitaceae</taxon>
        <taxon>Hirsutella</taxon>
    </lineage>
</organism>
<dbReference type="Proteomes" id="UP000054481">
    <property type="component" value="Unassembled WGS sequence"/>
</dbReference>
<dbReference type="InterPro" id="IPR017853">
    <property type="entry name" value="GH"/>
</dbReference>